<name>A0AAW1MD16_POPJA</name>
<gene>
    <name evidence="1" type="ORF">QE152_g6956</name>
</gene>
<protein>
    <recommendedName>
        <fullName evidence="3">Integrase catalytic domain-containing protein</fullName>
    </recommendedName>
</protein>
<dbReference type="AlphaFoldDB" id="A0AAW1MD16"/>
<dbReference type="PANTHER" id="PTHR10773">
    <property type="entry name" value="DNA-DIRECTED RNA POLYMERASES I, II, AND III SUBUNIT RPABC2"/>
    <property type="match status" value="1"/>
</dbReference>
<dbReference type="Proteomes" id="UP001458880">
    <property type="component" value="Unassembled WGS sequence"/>
</dbReference>
<evidence type="ECO:0000313" key="2">
    <source>
        <dbReference type="Proteomes" id="UP001458880"/>
    </source>
</evidence>
<dbReference type="PANTHER" id="PTHR10773:SF19">
    <property type="match status" value="1"/>
</dbReference>
<reference evidence="1 2" key="1">
    <citation type="journal article" date="2024" name="BMC Genomics">
        <title>De novo assembly and annotation of Popillia japonica's genome with initial clues to its potential as an invasive pest.</title>
        <authorList>
            <person name="Cucini C."/>
            <person name="Boschi S."/>
            <person name="Funari R."/>
            <person name="Cardaioli E."/>
            <person name="Iannotti N."/>
            <person name="Marturano G."/>
            <person name="Paoli F."/>
            <person name="Bruttini M."/>
            <person name="Carapelli A."/>
            <person name="Frati F."/>
            <person name="Nardi F."/>
        </authorList>
    </citation>
    <scope>NUCLEOTIDE SEQUENCE [LARGE SCALE GENOMIC DNA]</scope>
    <source>
        <strain evidence="1">DMR45628</strain>
    </source>
</reference>
<evidence type="ECO:0000313" key="1">
    <source>
        <dbReference type="EMBL" id="KAK9745449.1"/>
    </source>
</evidence>
<comment type="caution">
    <text evidence="1">The sequence shown here is derived from an EMBL/GenBank/DDBJ whole genome shotgun (WGS) entry which is preliminary data.</text>
</comment>
<sequence length="439" mass="51968">MFLGTLGLKEKMIHSWIKKSICGMVDKAKKLGHTPQVHKNEDRKSHLKQFFDDLPKQPSHYCRKVTSKIYLEQSFQSKSHLYKLYKEKCVEDKIEAYTRFSFSCLFDDMKLSIFRPRKDECDICYSYKIKLLSEDDYNKHVAKKNRVQLEKNKNKEEALHDQVYTFTMDTQAVKLCPMLNVNAFYYKTKLLIHNFTVYDLQSRKCVNYIWNESEGDLSASAFTMCLIKHLTANCLAAKKPIILFSDGCCYQNRNSILSNALLHFAIDHNVTIEQKYLEKGHTQMECDAVHSRIERKLKRRVTQLPSEYISVIREARSNPTPLDVCYLTYKDFLNYDDKTSFIYNSIRPGRVPYDPVVTNLRALKYTPEGRIFYKIDFDDDYKELPHRPKAINIKAISFRRVFQQRLKIKYCKWIHLQHLKQHLTPDTHAFYDLLPHDNE</sequence>
<keyword evidence="2" id="KW-1185">Reference proteome</keyword>
<organism evidence="1 2">
    <name type="scientific">Popillia japonica</name>
    <name type="common">Japanese beetle</name>
    <dbReference type="NCBI Taxonomy" id="7064"/>
    <lineage>
        <taxon>Eukaryota</taxon>
        <taxon>Metazoa</taxon>
        <taxon>Ecdysozoa</taxon>
        <taxon>Arthropoda</taxon>
        <taxon>Hexapoda</taxon>
        <taxon>Insecta</taxon>
        <taxon>Pterygota</taxon>
        <taxon>Neoptera</taxon>
        <taxon>Endopterygota</taxon>
        <taxon>Coleoptera</taxon>
        <taxon>Polyphaga</taxon>
        <taxon>Scarabaeiformia</taxon>
        <taxon>Scarabaeidae</taxon>
        <taxon>Rutelinae</taxon>
        <taxon>Popillia</taxon>
    </lineage>
</organism>
<dbReference type="EMBL" id="JASPKY010000049">
    <property type="protein sequence ID" value="KAK9745449.1"/>
    <property type="molecule type" value="Genomic_DNA"/>
</dbReference>
<evidence type="ECO:0008006" key="3">
    <source>
        <dbReference type="Google" id="ProtNLM"/>
    </source>
</evidence>
<proteinExistence type="predicted"/>
<accession>A0AAW1MD16</accession>